<keyword evidence="4" id="KW-1185">Reference proteome</keyword>
<protein>
    <submittedName>
        <fullName evidence="2">(wild Malaysian banana) hypothetical protein</fullName>
    </submittedName>
</protein>
<name>A0A804KA41_MUSAM</name>
<dbReference type="EnsemblPlants" id="Ma08_t24000.1">
    <property type="protein sequence ID" value="Ma08_p24000.1"/>
    <property type="gene ID" value="Ma08_g24000"/>
</dbReference>
<reference evidence="3" key="2">
    <citation type="submission" date="2021-05" db="UniProtKB">
        <authorList>
            <consortium name="EnsemblPlants"/>
        </authorList>
    </citation>
    <scope>IDENTIFICATION</scope>
    <source>
        <strain evidence="3">subsp. malaccensis</strain>
    </source>
</reference>
<dbReference type="OMA" id="MARLEMH"/>
<dbReference type="EMBL" id="HG996472">
    <property type="protein sequence ID" value="CAG1832557.1"/>
    <property type="molecule type" value="Genomic_DNA"/>
</dbReference>
<dbReference type="AlphaFoldDB" id="A0A804KA41"/>
<proteinExistence type="predicted"/>
<evidence type="ECO:0000313" key="3">
    <source>
        <dbReference type="EnsemblPlants" id="Ma08_p24000.1"/>
    </source>
</evidence>
<evidence type="ECO:0000256" key="1">
    <source>
        <dbReference type="SAM" id="MobiDB-lite"/>
    </source>
</evidence>
<organism evidence="3 4">
    <name type="scientific">Musa acuminata subsp. malaccensis</name>
    <name type="common">Wild banana</name>
    <name type="synonym">Musa malaccensis</name>
    <dbReference type="NCBI Taxonomy" id="214687"/>
    <lineage>
        <taxon>Eukaryota</taxon>
        <taxon>Viridiplantae</taxon>
        <taxon>Streptophyta</taxon>
        <taxon>Embryophyta</taxon>
        <taxon>Tracheophyta</taxon>
        <taxon>Spermatophyta</taxon>
        <taxon>Magnoliopsida</taxon>
        <taxon>Liliopsida</taxon>
        <taxon>Zingiberales</taxon>
        <taxon>Musaceae</taxon>
        <taxon>Musa</taxon>
    </lineage>
</organism>
<evidence type="ECO:0000313" key="4">
    <source>
        <dbReference type="Proteomes" id="UP000012960"/>
    </source>
</evidence>
<dbReference type="InParanoid" id="A0A804KA41"/>
<dbReference type="PANTHER" id="PTHR31722">
    <property type="entry name" value="OS06G0675200 PROTEIN"/>
    <property type="match status" value="1"/>
</dbReference>
<sequence>MACINRCNLDKQAICGAPVVPPMNPRISFSSDFVVEQHAARTTSPPPDPDFEFAVGSHSMIDADRLFFEGRLLPLKDTHQRGPHQRVITTLREELRTDEEDGARWERPLKGSINWRVLFGIKKARRSSAAAVTAKKSDEVDDELLVKPT</sequence>
<feature type="region of interest" description="Disordered" evidence="1">
    <location>
        <begin position="130"/>
        <end position="149"/>
    </location>
</feature>
<accession>A0A804KA41</accession>
<dbReference type="Gramene" id="Ma08_t24000.1">
    <property type="protein sequence ID" value="Ma08_p24000.1"/>
    <property type="gene ID" value="Ma08_g24000"/>
</dbReference>
<dbReference type="Proteomes" id="UP000012960">
    <property type="component" value="Unplaced"/>
</dbReference>
<dbReference type="PANTHER" id="PTHR31722:SF62">
    <property type="entry name" value="EMB|CAB62433.1"/>
    <property type="match status" value="1"/>
</dbReference>
<gene>
    <name evidence="2" type="ORF">GSMUA_84770.1</name>
</gene>
<evidence type="ECO:0000313" key="2">
    <source>
        <dbReference type="EMBL" id="CAG1832557.1"/>
    </source>
</evidence>
<dbReference type="FunCoup" id="A0A804KA41">
    <property type="interactions" value="1973"/>
</dbReference>
<reference evidence="2" key="1">
    <citation type="submission" date="2021-03" db="EMBL/GenBank/DDBJ databases">
        <authorList>
            <consortium name="Genoscope - CEA"/>
            <person name="William W."/>
        </authorList>
    </citation>
    <scope>NUCLEOTIDE SEQUENCE</scope>
    <source>
        <strain evidence="2">Doubled-haploid Pahang</strain>
    </source>
</reference>